<evidence type="ECO:0000256" key="1">
    <source>
        <dbReference type="ARBA" id="ARBA00007926"/>
    </source>
</evidence>
<dbReference type="GO" id="GO:0006412">
    <property type="term" value="P:translation"/>
    <property type="evidence" value="ECO:0007669"/>
    <property type="project" value="InterPro"/>
</dbReference>
<evidence type="ECO:0000256" key="4">
    <source>
        <dbReference type="SAM" id="MobiDB-lite"/>
    </source>
</evidence>
<evidence type="ECO:0000256" key="3">
    <source>
        <dbReference type="ARBA" id="ARBA00023274"/>
    </source>
</evidence>
<feature type="compositionally biased region" description="Basic residues" evidence="4">
    <location>
        <begin position="77"/>
        <end position="89"/>
    </location>
</feature>
<organism evidence="6 7">
    <name type="scientific">Lachnellula suecica</name>
    <dbReference type="NCBI Taxonomy" id="602035"/>
    <lineage>
        <taxon>Eukaryota</taxon>
        <taxon>Fungi</taxon>
        <taxon>Dikarya</taxon>
        <taxon>Ascomycota</taxon>
        <taxon>Pezizomycotina</taxon>
        <taxon>Leotiomycetes</taxon>
        <taxon>Helotiales</taxon>
        <taxon>Lachnaceae</taxon>
        <taxon>Lachnellula</taxon>
    </lineage>
</organism>
<protein>
    <submittedName>
        <fullName evidence="6">Putative 60S ribosomal protein L28e</fullName>
    </submittedName>
</protein>
<dbReference type="GO" id="GO:1990904">
    <property type="term" value="C:ribonucleoprotein complex"/>
    <property type="evidence" value="ECO:0007669"/>
    <property type="project" value="UniProtKB-KW"/>
</dbReference>
<dbReference type="Gene3D" id="3.30.390.110">
    <property type="match status" value="1"/>
</dbReference>
<feature type="region of interest" description="Disordered" evidence="4">
    <location>
        <begin position="77"/>
        <end position="159"/>
    </location>
</feature>
<dbReference type="GO" id="GO:0005840">
    <property type="term" value="C:ribosome"/>
    <property type="evidence" value="ECO:0007669"/>
    <property type="project" value="UniProtKB-KW"/>
</dbReference>
<feature type="compositionally biased region" description="Basic and acidic residues" evidence="4">
    <location>
        <begin position="136"/>
        <end position="145"/>
    </location>
</feature>
<dbReference type="InterPro" id="IPR029004">
    <property type="entry name" value="Ribosomal_eL28/Mak16"/>
</dbReference>
<evidence type="ECO:0000313" key="6">
    <source>
        <dbReference type="EMBL" id="TVY81761.1"/>
    </source>
</evidence>
<evidence type="ECO:0000259" key="5">
    <source>
        <dbReference type="Pfam" id="PF01778"/>
    </source>
</evidence>
<comment type="similarity">
    <text evidence="1">Belongs to the eukaryotic ribosomal protein eL28 family.</text>
</comment>
<dbReference type="FunFam" id="3.30.390.110:FF:000002">
    <property type="entry name" value="60S ribosomal protein L28"/>
    <property type="match status" value="1"/>
</dbReference>
<dbReference type="OrthoDB" id="338850at2759"/>
<comment type="caution">
    <text evidence="6">The sequence shown here is derived from an EMBL/GenBank/DDBJ whole genome shotgun (WGS) entry which is preliminary data.</text>
</comment>
<dbReference type="EMBL" id="QGMK01000426">
    <property type="protein sequence ID" value="TVY81761.1"/>
    <property type="molecule type" value="Genomic_DNA"/>
</dbReference>
<accession>A0A8T9C810</accession>
<feature type="domain" description="Ribosomal eL28/Mak16" evidence="5">
    <location>
        <begin position="12"/>
        <end position="133"/>
    </location>
</feature>
<dbReference type="Proteomes" id="UP000469558">
    <property type="component" value="Unassembled WGS sequence"/>
</dbReference>
<evidence type="ECO:0000256" key="2">
    <source>
        <dbReference type="ARBA" id="ARBA00022980"/>
    </source>
</evidence>
<dbReference type="PANTHER" id="PTHR10544">
    <property type="entry name" value="60S RIBOSOMAL PROTEIN L28"/>
    <property type="match status" value="1"/>
</dbReference>
<name>A0A8T9C810_9HELO</name>
<dbReference type="AlphaFoldDB" id="A0A8T9C810"/>
<keyword evidence="3" id="KW-0687">Ribonucleoprotein</keyword>
<reference evidence="6 7" key="1">
    <citation type="submission" date="2018-05" db="EMBL/GenBank/DDBJ databases">
        <title>Genome sequencing and assembly of the regulated plant pathogen Lachnellula willkommii and related sister species for the development of diagnostic species identification markers.</title>
        <authorList>
            <person name="Giroux E."/>
            <person name="Bilodeau G."/>
        </authorList>
    </citation>
    <scope>NUCLEOTIDE SEQUENCE [LARGE SCALE GENOMIC DNA]</scope>
    <source>
        <strain evidence="6 7">CBS 268.59</strain>
    </source>
</reference>
<keyword evidence="7" id="KW-1185">Reference proteome</keyword>
<dbReference type="GO" id="GO:0003735">
    <property type="term" value="F:structural constituent of ribosome"/>
    <property type="evidence" value="ECO:0007669"/>
    <property type="project" value="InterPro"/>
</dbReference>
<sequence length="159" mass="17066">MAHHSSQVSADLLWEITRNQNAFLVKRAGAGGLRFSRDPLNLVNIHSRKNAGFVNDKAVGVLPLAGEKGGVTLITKKAKHPQRPAHQGHKTNLSGSKSSRKISKTVAANVAKTGYRPDLRAHAVSRASAILKSQKTPKDLPESKPRGAKAKKAAAEKEE</sequence>
<dbReference type="Pfam" id="PF01778">
    <property type="entry name" value="Ribosomal_L28e"/>
    <property type="match status" value="1"/>
</dbReference>
<dbReference type="InterPro" id="IPR002672">
    <property type="entry name" value="Ribosomal_eL28"/>
</dbReference>
<keyword evidence="2 6" id="KW-0689">Ribosomal protein</keyword>
<evidence type="ECO:0000313" key="7">
    <source>
        <dbReference type="Proteomes" id="UP000469558"/>
    </source>
</evidence>
<proteinExistence type="inferred from homology"/>
<gene>
    <name evidence="6" type="primary">rpl44</name>
    <name evidence="6" type="ORF">LSUE1_G002509</name>
</gene>